<proteinExistence type="inferred from homology"/>
<dbReference type="Gene3D" id="1.20.59.20">
    <property type="match status" value="1"/>
</dbReference>
<dbReference type="RefSeq" id="WP_072427219.1">
    <property type="nucleotide sequence ID" value="NZ_FPKR01000002.1"/>
</dbReference>
<protein>
    <recommendedName>
        <fullName evidence="8">tRNA(Ile)-lysidine synthase</fullName>
        <ecNumber evidence="8">6.3.4.19</ecNumber>
    </recommendedName>
    <alternativeName>
        <fullName evidence="8">tRNA(Ile)-2-lysyl-cytidine synthase</fullName>
    </alternativeName>
    <alternativeName>
        <fullName evidence="8">tRNA(Ile)-lysidine synthetase</fullName>
    </alternativeName>
</protein>
<dbReference type="EMBL" id="FPKR01000002">
    <property type="protein sequence ID" value="SFZ72644.1"/>
    <property type="molecule type" value="Genomic_DNA"/>
</dbReference>
<evidence type="ECO:0000313" key="11">
    <source>
        <dbReference type="Proteomes" id="UP000186513"/>
    </source>
</evidence>
<accession>A0A1K2H8K7</accession>
<reference evidence="10 11" key="1">
    <citation type="submission" date="2016-11" db="EMBL/GenBank/DDBJ databases">
        <authorList>
            <person name="Jaros S."/>
            <person name="Januszkiewicz K."/>
            <person name="Wedrychowicz H."/>
        </authorList>
    </citation>
    <scope>NUCLEOTIDE SEQUENCE [LARGE SCALE GENOMIC DNA]</scope>
    <source>
        <strain evidence="10 11">DSM 18899</strain>
    </source>
</reference>
<dbReference type="PANTHER" id="PTHR43033:SF1">
    <property type="entry name" value="TRNA(ILE)-LYSIDINE SYNTHASE-RELATED"/>
    <property type="match status" value="1"/>
</dbReference>
<evidence type="ECO:0000256" key="6">
    <source>
        <dbReference type="ARBA" id="ARBA00022840"/>
    </source>
</evidence>
<feature type="domain" description="Lysidine-tRNA(Ile) synthetase C-terminal" evidence="9">
    <location>
        <begin position="366"/>
        <end position="436"/>
    </location>
</feature>
<evidence type="ECO:0000256" key="3">
    <source>
        <dbReference type="ARBA" id="ARBA00022598"/>
    </source>
</evidence>
<name>A0A1K2H8K7_9NEIS</name>
<dbReference type="SUPFAM" id="SSF56037">
    <property type="entry name" value="PheT/TilS domain"/>
    <property type="match status" value="1"/>
</dbReference>
<dbReference type="CDD" id="cd01992">
    <property type="entry name" value="TilS_N"/>
    <property type="match status" value="1"/>
</dbReference>
<dbReference type="HAMAP" id="MF_01161">
    <property type="entry name" value="tRNA_Ile_lys_synt"/>
    <property type="match status" value="1"/>
</dbReference>
<evidence type="ECO:0000313" key="10">
    <source>
        <dbReference type="EMBL" id="SFZ72644.1"/>
    </source>
</evidence>
<keyword evidence="6 8" id="KW-0067">ATP-binding</keyword>
<dbReference type="GO" id="GO:0005524">
    <property type="term" value="F:ATP binding"/>
    <property type="evidence" value="ECO:0007669"/>
    <property type="project" value="UniProtKB-UniRule"/>
</dbReference>
<dbReference type="GO" id="GO:0005737">
    <property type="term" value="C:cytoplasm"/>
    <property type="evidence" value="ECO:0007669"/>
    <property type="project" value="UniProtKB-SubCell"/>
</dbReference>
<dbReference type="InterPro" id="IPR015262">
    <property type="entry name" value="tRNA_Ile_lys_synt_subst-bd"/>
</dbReference>
<dbReference type="SUPFAM" id="SSF82829">
    <property type="entry name" value="MesJ substrate recognition domain-like"/>
    <property type="match status" value="1"/>
</dbReference>
<dbReference type="AlphaFoldDB" id="A0A1K2H8K7"/>
<feature type="binding site" evidence="8">
    <location>
        <begin position="38"/>
        <end position="43"/>
    </location>
    <ligand>
        <name>ATP</name>
        <dbReference type="ChEBI" id="CHEBI:30616"/>
    </ligand>
</feature>
<evidence type="ECO:0000256" key="8">
    <source>
        <dbReference type="HAMAP-Rule" id="MF_01161"/>
    </source>
</evidence>
<dbReference type="InterPro" id="IPR014729">
    <property type="entry name" value="Rossmann-like_a/b/a_fold"/>
</dbReference>
<comment type="subcellular location">
    <subcellularLocation>
        <location evidence="1 8">Cytoplasm</location>
    </subcellularLocation>
</comment>
<dbReference type="InterPro" id="IPR012094">
    <property type="entry name" value="tRNA_Ile_lys_synt"/>
</dbReference>
<keyword evidence="2 8" id="KW-0963">Cytoplasm</keyword>
<evidence type="ECO:0000256" key="1">
    <source>
        <dbReference type="ARBA" id="ARBA00004496"/>
    </source>
</evidence>
<organism evidence="10 11">
    <name type="scientific">Chitinimonas taiwanensis DSM 18899</name>
    <dbReference type="NCBI Taxonomy" id="1121279"/>
    <lineage>
        <taxon>Bacteria</taxon>
        <taxon>Pseudomonadati</taxon>
        <taxon>Pseudomonadota</taxon>
        <taxon>Betaproteobacteria</taxon>
        <taxon>Neisseriales</taxon>
        <taxon>Chitinibacteraceae</taxon>
        <taxon>Chitinimonas</taxon>
    </lineage>
</organism>
<dbReference type="Pfam" id="PF01171">
    <property type="entry name" value="ATP_bind_3"/>
    <property type="match status" value="1"/>
</dbReference>
<dbReference type="GO" id="GO:0006400">
    <property type="term" value="P:tRNA modification"/>
    <property type="evidence" value="ECO:0007669"/>
    <property type="project" value="UniProtKB-UniRule"/>
</dbReference>
<dbReference type="SMART" id="SM00977">
    <property type="entry name" value="TilS_C"/>
    <property type="match status" value="1"/>
</dbReference>
<dbReference type="Pfam" id="PF09179">
    <property type="entry name" value="TilS"/>
    <property type="match status" value="1"/>
</dbReference>
<dbReference type="Proteomes" id="UP000186513">
    <property type="component" value="Unassembled WGS sequence"/>
</dbReference>
<sequence length="448" mass="50065">MASSRKLPLSESDQLYDRFRQLALVRCQSPARVAVAYSGGLDSSVLLHLFARLRAEQAFSLQAFHVHHGLSAHADAWLAHCAQVSAQLDIPFSSVRADLSARSGAGLEADARAARYRAYADLSVDWVALAHHQDDQAETVLFRLARGAGVQGAAGMPVQRALAADKQIWRPLLDESRASLLCYAQQQGLSWVEDESNARQDFDRNYLRHAVMPALQARFPAAPAAIARAARHFAEAATLLDELAQEDAGEVAPLSLDLARLRPLPPARQRNLLRWFLARHALRLEERQLHLLLDQVLQARDDAMPFLRVAERSVRRYRERLWVAILPPQVQSCVLNAPGDLPPDWCGELRWQRRNGGLAEGCWPGVQVRPRVGGERLKVRRGGPTRPVKDLLQEAGVPPWLRSYWPLLWRDEVLLAVAGIAVAADYQAEGGWWPIWLPQGWPLPARLE</sequence>
<evidence type="ECO:0000256" key="7">
    <source>
        <dbReference type="ARBA" id="ARBA00048539"/>
    </source>
</evidence>
<dbReference type="NCBIfam" id="TIGR02432">
    <property type="entry name" value="lysidine_TilS_N"/>
    <property type="match status" value="1"/>
</dbReference>
<dbReference type="Gene3D" id="3.40.50.620">
    <property type="entry name" value="HUPs"/>
    <property type="match status" value="1"/>
</dbReference>
<dbReference type="NCBIfam" id="TIGR02433">
    <property type="entry name" value="lysidine_TilS_C"/>
    <property type="match status" value="1"/>
</dbReference>
<evidence type="ECO:0000259" key="9">
    <source>
        <dbReference type="SMART" id="SM00977"/>
    </source>
</evidence>
<keyword evidence="4 8" id="KW-0819">tRNA processing</keyword>
<comment type="catalytic activity">
    <reaction evidence="7 8">
        <text>cytidine(34) in tRNA(Ile2) + L-lysine + ATP = lysidine(34) in tRNA(Ile2) + AMP + diphosphate + H(+)</text>
        <dbReference type="Rhea" id="RHEA:43744"/>
        <dbReference type="Rhea" id="RHEA-COMP:10625"/>
        <dbReference type="Rhea" id="RHEA-COMP:10670"/>
        <dbReference type="ChEBI" id="CHEBI:15378"/>
        <dbReference type="ChEBI" id="CHEBI:30616"/>
        <dbReference type="ChEBI" id="CHEBI:32551"/>
        <dbReference type="ChEBI" id="CHEBI:33019"/>
        <dbReference type="ChEBI" id="CHEBI:82748"/>
        <dbReference type="ChEBI" id="CHEBI:83665"/>
        <dbReference type="ChEBI" id="CHEBI:456215"/>
        <dbReference type="EC" id="6.3.4.19"/>
    </reaction>
</comment>
<dbReference type="STRING" id="1121279.SAMN02745887_00684"/>
<comment type="domain">
    <text evidence="8">The N-terminal region contains the highly conserved SGGXDS motif, predicted to be a P-loop motif involved in ATP binding.</text>
</comment>
<evidence type="ECO:0000256" key="4">
    <source>
        <dbReference type="ARBA" id="ARBA00022694"/>
    </source>
</evidence>
<dbReference type="InterPro" id="IPR012795">
    <property type="entry name" value="tRNA_Ile_lys_synt_N"/>
</dbReference>
<dbReference type="OrthoDB" id="9807403at2"/>
<keyword evidence="11" id="KW-1185">Reference proteome</keyword>
<dbReference type="InterPro" id="IPR012796">
    <property type="entry name" value="Lysidine-tRNA-synth_C"/>
</dbReference>
<dbReference type="PANTHER" id="PTHR43033">
    <property type="entry name" value="TRNA(ILE)-LYSIDINE SYNTHASE-RELATED"/>
    <property type="match status" value="1"/>
</dbReference>
<evidence type="ECO:0000256" key="2">
    <source>
        <dbReference type="ARBA" id="ARBA00022490"/>
    </source>
</evidence>
<comment type="function">
    <text evidence="8">Ligates lysine onto the cytidine present at position 34 of the AUA codon-specific tRNA(Ile) that contains the anticodon CAU, in an ATP-dependent manner. Cytidine is converted to lysidine, thus changing the amino acid specificity of the tRNA from methionine to isoleucine.</text>
</comment>
<dbReference type="Pfam" id="PF11734">
    <property type="entry name" value="TilS_C"/>
    <property type="match status" value="1"/>
</dbReference>
<evidence type="ECO:0000256" key="5">
    <source>
        <dbReference type="ARBA" id="ARBA00022741"/>
    </source>
</evidence>
<keyword evidence="3 8" id="KW-0436">Ligase</keyword>
<comment type="similarity">
    <text evidence="8">Belongs to the tRNA(Ile)-lysidine synthase family.</text>
</comment>
<dbReference type="SUPFAM" id="SSF52402">
    <property type="entry name" value="Adenine nucleotide alpha hydrolases-like"/>
    <property type="match status" value="1"/>
</dbReference>
<dbReference type="GO" id="GO:0032267">
    <property type="term" value="F:tRNA(Ile)-lysidine synthase activity"/>
    <property type="evidence" value="ECO:0007669"/>
    <property type="project" value="UniProtKB-EC"/>
</dbReference>
<gene>
    <name evidence="8" type="primary">tilS</name>
    <name evidence="10" type="ORF">SAMN02745887_00684</name>
</gene>
<keyword evidence="5 8" id="KW-0547">Nucleotide-binding</keyword>
<dbReference type="EC" id="6.3.4.19" evidence="8"/>
<dbReference type="InterPro" id="IPR011063">
    <property type="entry name" value="TilS/TtcA_N"/>
</dbReference>